<evidence type="ECO:0000313" key="3">
    <source>
        <dbReference type="Proteomes" id="UP000319210"/>
    </source>
</evidence>
<dbReference type="InterPro" id="IPR010310">
    <property type="entry name" value="T7SS_ESAT-6-like"/>
</dbReference>
<reference evidence="2 3" key="1">
    <citation type="submission" date="2019-06" db="EMBL/GenBank/DDBJ databases">
        <title>Whole genome shotgun sequence of Streptomyces cacaoi subsp. cacaoi NBRC 12748.</title>
        <authorList>
            <person name="Hosoyama A."/>
            <person name="Uohara A."/>
            <person name="Ohji S."/>
            <person name="Ichikawa N."/>
        </authorList>
    </citation>
    <scope>NUCLEOTIDE SEQUENCE [LARGE SCALE GENOMIC DNA]</scope>
    <source>
        <strain evidence="2 3">NBRC 12748</strain>
    </source>
</reference>
<dbReference type="Pfam" id="PF06013">
    <property type="entry name" value="WXG100"/>
    <property type="match status" value="1"/>
</dbReference>
<comment type="caution">
    <text evidence="2">The sequence shown here is derived from an EMBL/GenBank/DDBJ whole genome shotgun (WGS) entry which is preliminary data.</text>
</comment>
<evidence type="ECO:0000256" key="1">
    <source>
        <dbReference type="SAM" id="MobiDB-lite"/>
    </source>
</evidence>
<sequence>MERLKVHGVDLAQLISDLDEMERYLKAKIDRMDGLLDIVGQRWRGPTASAYKDLQRSVNEDARTVRESLVLIEEAVKASRDGFTAQELDVLQAMRKLQDTAAGQDRLLGMADAAPEPGLPKSKLSEL</sequence>
<dbReference type="SUPFAM" id="SSF140453">
    <property type="entry name" value="EsxAB dimer-like"/>
    <property type="match status" value="1"/>
</dbReference>
<dbReference type="Gene3D" id="1.10.287.1060">
    <property type="entry name" value="ESAT-6-like"/>
    <property type="match status" value="1"/>
</dbReference>
<accession>A0A4Y3QVV3</accession>
<dbReference type="AlphaFoldDB" id="A0A4Y3QVV3"/>
<evidence type="ECO:0000313" key="2">
    <source>
        <dbReference type="EMBL" id="GEB48797.1"/>
    </source>
</evidence>
<evidence type="ECO:0008006" key="4">
    <source>
        <dbReference type="Google" id="ProtNLM"/>
    </source>
</evidence>
<dbReference type="OrthoDB" id="3253863at2"/>
<dbReference type="InterPro" id="IPR036689">
    <property type="entry name" value="ESAT-6-like_sf"/>
</dbReference>
<keyword evidence="3" id="KW-1185">Reference proteome</keyword>
<dbReference type="EMBL" id="BJMM01000004">
    <property type="protein sequence ID" value="GEB48797.1"/>
    <property type="molecule type" value="Genomic_DNA"/>
</dbReference>
<dbReference type="Proteomes" id="UP000319210">
    <property type="component" value="Unassembled WGS sequence"/>
</dbReference>
<protein>
    <recommendedName>
        <fullName evidence="4">WXG100 family type VII secretion target</fullName>
    </recommendedName>
</protein>
<proteinExistence type="predicted"/>
<dbReference type="RefSeq" id="WP_086817574.1">
    <property type="nucleotide sequence ID" value="NZ_BJMM01000004.1"/>
</dbReference>
<organism evidence="2 3">
    <name type="scientific">Streptomyces cacaoi</name>
    <dbReference type="NCBI Taxonomy" id="1898"/>
    <lineage>
        <taxon>Bacteria</taxon>
        <taxon>Bacillati</taxon>
        <taxon>Actinomycetota</taxon>
        <taxon>Actinomycetes</taxon>
        <taxon>Kitasatosporales</taxon>
        <taxon>Streptomycetaceae</taxon>
        <taxon>Streptomyces</taxon>
    </lineage>
</organism>
<feature type="region of interest" description="Disordered" evidence="1">
    <location>
        <begin position="107"/>
        <end position="127"/>
    </location>
</feature>
<gene>
    <name evidence="2" type="ORF">SCA03_13480</name>
</gene>
<name>A0A4Y3QVV3_STRCI</name>